<comment type="caution">
    <text evidence="2">The sequence shown here is derived from an EMBL/GenBank/DDBJ whole genome shotgun (WGS) entry which is preliminary data.</text>
</comment>
<reference evidence="2 3" key="1">
    <citation type="journal article" date="2019" name="Int. J. Syst. Evol. Microbiol.">
        <title>The Global Catalogue of Microorganisms (GCM) 10K type strain sequencing project: providing services to taxonomists for standard genome sequencing and annotation.</title>
        <authorList>
            <consortium name="The Broad Institute Genomics Platform"/>
            <consortium name="The Broad Institute Genome Sequencing Center for Infectious Disease"/>
            <person name="Wu L."/>
            <person name="Ma J."/>
        </authorList>
    </citation>
    <scope>NUCLEOTIDE SEQUENCE [LARGE SCALE GENOMIC DNA]</scope>
    <source>
        <strain evidence="2 3">JCM 16330</strain>
    </source>
</reference>
<evidence type="ECO:0000313" key="3">
    <source>
        <dbReference type="Proteomes" id="UP001500837"/>
    </source>
</evidence>
<gene>
    <name evidence="2" type="ORF">GCM10009066_21440</name>
</gene>
<dbReference type="InterPro" id="IPR049492">
    <property type="entry name" value="BD-FAE-like_dom"/>
</dbReference>
<protein>
    <recommendedName>
        <fullName evidence="1">BD-FAE-like domain-containing protein</fullName>
    </recommendedName>
</protein>
<name>A0AAV3S8X7_9EURY</name>
<dbReference type="EMBL" id="BAAABL010000066">
    <property type="protein sequence ID" value="GAA0307482.1"/>
    <property type="molecule type" value="Genomic_DNA"/>
</dbReference>
<dbReference type="AlphaFoldDB" id="A0AAV3S8X7"/>
<dbReference type="InterPro" id="IPR029058">
    <property type="entry name" value="AB_hydrolase_fold"/>
</dbReference>
<dbReference type="Proteomes" id="UP001500837">
    <property type="component" value="Unassembled WGS sequence"/>
</dbReference>
<dbReference type="Gene3D" id="3.40.50.1820">
    <property type="entry name" value="alpha/beta hydrolase"/>
    <property type="match status" value="1"/>
</dbReference>
<evidence type="ECO:0000259" key="1">
    <source>
        <dbReference type="Pfam" id="PF20434"/>
    </source>
</evidence>
<accession>A0AAV3S8X7</accession>
<dbReference type="RefSeq" id="WP_211313102.1">
    <property type="nucleotide sequence ID" value="NZ_BAAABL010000066.1"/>
</dbReference>
<sequence length="61" mass="6959">MPTTHEIEYVERESGRLDLHLPDDRTEPTPVIVWIYGGAFRHGSKDQAGPARRQLERGTQS</sequence>
<feature type="domain" description="BD-FAE-like" evidence="1">
    <location>
        <begin position="17"/>
        <end position="49"/>
    </location>
</feature>
<dbReference type="Pfam" id="PF20434">
    <property type="entry name" value="BD-FAE"/>
    <property type="match status" value="1"/>
</dbReference>
<evidence type="ECO:0000313" key="2">
    <source>
        <dbReference type="EMBL" id="GAA0307482.1"/>
    </source>
</evidence>
<proteinExistence type="predicted"/>
<dbReference type="SUPFAM" id="SSF53474">
    <property type="entry name" value="alpha/beta-Hydrolases"/>
    <property type="match status" value="1"/>
</dbReference>
<keyword evidence="3" id="KW-1185">Reference proteome</keyword>
<organism evidence="2 3">
    <name type="scientific">Halarchaeum salinum</name>
    <dbReference type="NCBI Taxonomy" id="489912"/>
    <lineage>
        <taxon>Archaea</taxon>
        <taxon>Methanobacteriati</taxon>
        <taxon>Methanobacteriota</taxon>
        <taxon>Stenosarchaea group</taxon>
        <taxon>Halobacteria</taxon>
        <taxon>Halobacteriales</taxon>
        <taxon>Halobacteriaceae</taxon>
    </lineage>
</organism>